<name>A0A645HYZ4_9ZZZZ</name>
<dbReference type="EMBL" id="VSSQ01103243">
    <property type="protein sequence ID" value="MPN44247.1"/>
    <property type="molecule type" value="Genomic_DNA"/>
</dbReference>
<organism evidence="1">
    <name type="scientific">bioreactor metagenome</name>
    <dbReference type="NCBI Taxonomy" id="1076179"/>
    <lineage>
        <taxon>unclassified sequences</taxon>
        <taxon>metagenomes</taxon>
        <taxon>ecological metagenomes</taxon>
    </lineage>
</organism>
<sequence>MVGLDHQLSLGVADGLVRDDEAGTEGAHDHDRNAVVHAARSEGVAVLVKGAHRHRAVCRKAHFFRDVRGHAGHDLARFLHDRGALLHGKADDIMQLFGPAQRVDLGHAVAAGRGGVGIVPVRAEEP</sequence>
<protein>
    <submittedName>
        <fullName evidence="1">Uncharacterized protein</fullName>
    </submittedName>
</protein>
<gene>
    <name evidence="1" type="ORF">SDC9_191809</name>
</gene>
<comment type="caution">
    <text evidence="1">The sequence shown here is derived from an EMBL/GenBank/DDBJ whole genome shotgun (WGS) entry which is preliminary data.</text>
</comment>
<proteinExistence type="predicted"/>
<reference evidence="1" key="1">
    <citation type="submission" date="2019-08" db="EMBL/GenBank/DDBJ databases">
        <authorList>
            <person name="Kucharzyk K."/>
            <person name="Murdoch R.W."/>
            <person name="Higgins S."/>
            <person name="Loffler F."/>
        </authorList>
    </citation>
    <scope>NUCLEOTIDE SEQUENCE</scope>
</reference>
<dbReference type="AlphaFoldDB" id="A0A645HYZ4"/>
<evidence type="ECO:0000313" key="1">
    <source>
        <dbReference type="EMBL" id="MPN44247.1"/>
    </source>
</evidence>
<accession>A0A645HYZ4</accession>